<dbReference type="Pfam" id="PF00567">
    <property type="entry name" value="TUDOR"/>
    <property type="match status" value="3"/>
</dbReference>
<feature type="region of interest" description="Disordered" evidence="1">
    <location>
        <begin position="566"/>
        <end position="595"/>
    </location>
</feature>
<dbReference type="PROSITE" id="PS50304">
    <property type="entry name" value="TUDOR"/>
    <property type="match status" value="3"/>
</dbReference>
<gene>
    <name evidence="3" type="ORF">ANANG_G00045880</name>
</gene>
<dbReference type="InterPro" id="IPR050621">
    <property type="entry name" value="Tudor_domain_containing"/>
</dbReference>
<dbReference type="PANTHER" id="PTHR22948">
    <property type="entry name" value="TUDOR DOMAIN CONTAINING PROTEIN"/>
    <property type="match status" value="1"/>
</dbReference>
<dbReference type="InterPro" id="IPR047377">
    <property type="entry name" value="Tudor_TDRD1_rpt2"/>
</dbReference>
<evidence type="ECO:0000313" key="4">
    <source>
        <dbReference type="Proteomes" id="UP001044222"/>
    </source>
</evidence>
<sequence>MQLKLREYCAQTAASEDFRPAPGSVCCSQFTEDHQWYRATVLGYSSETRVCVGYIDFGNSEEVDLNCLRPINAELAALPMQAIPCVLADVKPVSGTWSDEAILLLKKSVCNKFVRVEIVGERQSAALVVLTDEYSDPQTSQPTSNSLTGDSAPLPAEKANQIEEPSTAGPPSSTLQWSCAELPCDGQTVELAISMVENPGEFYCHHYNAKDIHALKELSRQVLEHCRSQGAPFMPTVGEPCCAVFPGDGSWYRAMVLGLAPNKKASVYFVDYGNTGEVEQTHVQAIPPQFLKLPFQAIRCWLAGVEPPQGGWGADAVRRFQVLSVGRQLQARVCSITERGFGVELMSDGRSIGAQLLAEGLAKAGGQPEPPAATRGLPGGTFPVDWKTVELPRNKPFQPRVAAIVSPCLFYIMREDNKDMEKVPALMKDLAAHCSALTKASPSNPQPGAACCAQLTGDKSWYRAVVLGTAGCEAEILCADYGNVEKVPLSDIVPIAEPHLLLPFQIVRCALSGKELFPAEWSESVLEMFSSQLRSAAQATVDRFDGTFNLLVLALTEIATQRAGKSSSTLPLSSPKETGGPITVKPSTTSTDPAPEEIVKLKTVLKEAKAGPLNVETKSKEQPQQDTKRAATDAFLPNTDGKCCCSHLIQKIDQLEELIVLLMNQLGTSLPK</sequence>
<reference evidence="3" key="1">
    <citation type="submission" date="2021-01" db="EMBL/GenBank/DDBJ databases">
        <title>A chromosome-scale assembly of European eel, Anguilla anguilla.</title>
        <authorList>
            <person name="Henkel C."/>
            <person name="Jong-Raadsen S.A."/>
            <person name="Dufour S."/>
            <person name="Weltzien F.-A."/>
            <person name="Palstra A.P."/>
            <person name="Pelster B."/>
            <person name="Spaink H.P."/>
            <person name="Van Den Thillart G.E."/>
            <person name="Jansen H."/>
            <person name="Zahm M."/>
            <person name="Klopp C."/>
            <person name="Cedric C."/>
            <person name="Louis A."/>
            <person name="Berthelot C."/>
            <person name="Parey E."/>
            <person name="Roest Crollius H."/>
            <person name="Montfort J."/>
            <person name="Robinson-Rechavi M."/>
            <person name="Bucao C."/>
            <person name="Bouchez O."/>
            <person name="Gislard M."/>
            <person name="Lluch J."/>
            <person name="Milhes M."/>
            <person name="Lampietro C."/>
            <person name="Lopez Roques C."/>
            <person name="Donnadieu C."/>
            <person name="Braasch I."/>
            <person name="Desvignes T."/>
            <person name="Postlethwait J."/>
            <person name="Bobe J."/>
            <person name="Guiguen Y."/>
            <person name="Dirks R."/>
        </authorList>
    </citation>
    <scope>NUCLEOTIDE SEQUENCE</scope>
    <source>
        <strain evidence="3">Tag_6206</strain>
        <tissue evidence="3">Liver</tissue>
    </source>
</reference>
<dbReference type="AlphaFoldDB" id="A0A9D3S834"/>
<dbReference type="FunFam" id="2.30.30.140:FF:000048">
    <property type="entry name" value="Tudor domain containing 1"/>
    <property type="match status" value="1"/>
</dbReference>
<dbReference type="CDD" id="cd20409">
    <property type="entry name" value="Tudor_TDRD1_rpt2"/>
    <property type="match status" value="1"/>
</dbReference>
<dbReference type="SUPFAM" id="SSF63748">
    <property type="entry name" value="Tudor/PWWP/MBT"/>
    <property type="match status" value="3"/>
</dbReference>
<keyword evidence="4" id="KW-1185">Reference proteome</keyword>
<feature type="domain" description="Tudor" evidence="2">
    <location>
        <begin position="444"/>
        <end position="502"/>
    </location>
</feature>
<feature type="region of interest" description="Disordered" evidence="1">
    <location>
        <begin position="134"/>
        <end position="154"/>
    </location>
</feature>
<name>A0A9D3S834_ANGAN</name>
<evidence type="ECO:0000313" key="3">
    <source>
        <dbReference type="EMBL" id="KAG5855146.1"/>
    </source>
</evidence>
<dbReference type="InterPro" id="IPR035437">
    <property type="entry name" value="SNase_OB-fold_sf"/>
</dbReference>
<dbReference type="EMBL" id="JAFIRN010000002">
    <property type="protein sequence ID" value="KAG5855146.1"/>
    <property type="molecule type" value="Genomic_DNA"/>
</dbReference>
<dbReference type="InterPro" id="IPR002999">
    <property type="entry name" value="Tudor"/>
</dbReference>
<evidence type="ECO:0000256" key="1">
    <source>
        <dbReference type="SAM" id="MobiDB-lite"/>
    </source>
</evidence>
<dbReference type="Gene3D" id="2.40.50.90">
    <property type="match status" value="3"/>
</dbReference>
<dbReference type="Proteomes" id="UP001044222">
    <property type="component" value="Unassembled WGS sequence"/>
</dbReference>
<dbReference type="FunFam" id="2.30.30.140:FF:000018">
    <property type="entry name" value="Serine/threonine-protein kinase 31"/>
    <property type="match status" value="1"/>
</dbReference>
<protein>
    <recommendedName>
        <fullName evidence="2">Tudor domain-containing protein</fullName>
    </recommendedName>
</protein>
<feature type="compositionally biased region" description="Low complexity" evidence="1">
    <location>
        <begin position="566"/>
        <end position="578"/>
    </location>
</feature>
<feature type="domain" description="Tudor" evidence="2">
    <location>
        <begin position="19"/>
        <end position="78"/>
    </location>
</feature>
<accession>A0A9D3S834</accession>
<comment type="caution">
    <text evidence="3">The sequence shown here is derived from an EMBL/GenBank/DDBJ whole genome shotgun (WGS) entry which is preliminary data.</text>
</comment>
<evidence type="ECO:0000259" key="2">
    <source>
        <dbReference type="PROSITE" id="PS50304"/>
    </source>
</evidence>
<feature type="domain" description="Tudor" evidence="2">
    <location>
        <begin position="234"/>
        <end position="293"/>
    </location>
</feature>
<dbReference type="Gene3D" id="2.30.30.140">
    <property type="match status" value="3"/>
</dbReference>
<dbReference type="PANTHER" id="PTHR22948:SF4">
    <property type="entry name" value="TUDOR DOMAIN-CONTAINING PROTEIN 1"/>
    <property type="match status" value="1"/>
</dbReference>
<proteinExistence type="predicted"/>
<organism evidence="3 4">
    <name type="scientific">Anguilla anguilla</name>
    <name type="common">European freshwater eel</name>
    <name type="synonym">Muraena anguilla</name>
    <dbReference type="NCBI Taxonomy" id="7936"/>
    <lineage>
        <taxon>Eukaryota</taxon>
        <taxon>Metazoa</taxon>
        <taxon>Chordata</taxon>
        <taxon>Craniata</taxon>
        <taxon>Vertebrata</taxon>
        <taxon>Euteleostomi</taxon>
        <taxon>Actinopterygii</taxon>
        <taxon>Neopterygii</taxon>
        <taxon>Teleostei</taxon>
        <taxon>Anguilliformes</taxon>
        <taxon>Anguillidae</taxon>
        <taxon>Anguilla</taxon>
    </lineage>
</organism>
<feature type="compositionally biased region" description="Polar residues" evidence="1">
    <location>
        <begin position="136"/>
        <end position="149"/>
    </location>
</feature>
<dbReference type="SMART" id="SM00333">
    <property type="entry name" value="TUDOR"/>
    <property type="match status" value="3"/>
</dbReference>